<dbReference type="Proteomes" id="UP000769528">
    <property type="component" value="Unassembled WGS sequence"/>
</dbReference>
<protein>
    <submittedName>
        <fullName evidence="1">Uncharacterized protein</fullName>
    </submittedName>
</protein>
<sequence length="113" mass="11671">MVSVTTVTPVVTAVSEQALCLHDVIPAEPVAVEPVVVEPVAVEPVAVEPVAVEPVAVEPVALEPVDVEPLIEPTEEPTEAPIDLVAVVACVELPSEELALPVTEDDGVLIDSV</sequence>
<accession>A0A9P8TDZ3</accession>
<comment type="caution">
    <text evidence="1">The sequence shown here is derived from an EMBL/GenBank/DDBJ whole genome shotgun (WGS) entry which is preliminary data.</text>
</comment>
<evidence type="ECO:0000313" key="1">
    <source>
        <dbReference type="EMBL" id="KAH3675080.1"/>
    </source>
</evidence>
<organism evidence="1 2">
    <name type="scientific">Wickerhamomyces mucosus</name>
    <dbReference type="NCBI Taxonomy" id="1378264"/>
    <lineage>
        <taxon>Eukaryota</taxon>
        <taxon>Fungi</taxon>
        <taxon>Dikarya</taxon>
        <taxon>Ascomycota</taxon>
        <taxon>Saccharomycotina</taxon>
        <taxon>Saccharomycetes</taxon>
        <taxon>Phaffomycetales</taxon>
        <taxon>Wickerhamomycetaceae</taxon>
        <taxon>Wickerhamomyces</taxon>
    </lineage>
</organism>
<reference evidence="1" key="1">
    <citation type="journal article" date="2021" name="Open Biol.">
        <title>Shared evolutionary footprints suggest mitochondrial oxidative damage underlies multiple complex I losses in fungi.</title>
        <authorList>
            <person name="Schikora-Tamarit M.A."/>
            <person name="Marcet-Houben M."/>
            <person name="Nosek J."/>
            <person name="Gabaldon T."/>
        </authorList>
    </citation>
    <scope>NUCLEOTIDE SEQUENCE</scope>
    <source>
        <strain evidence="1">CBS6341</strain>
    </source>
</reference>
<reference evidence="1" key="2">
    <citation type="submission" date="2021-01" db="EMBL/GenBank/DDBJ databases">
        <authorList>
            <person name="Schikora-Tamarit M.A."/>
        </authorList>
    </citation>
    <scope>NUCLEOTIDE SEQUENCE</scope>
    <source>
        <strain evidence="1">CBS6341</strain>
    </source>
</reference>
<proteinExistence type="predicted"/>
<gene>
    <name evidence="1" type="ORF">WICMUC_002912</name>
</gene>
<dbReference type="EMBL" id="JAEUBF010000782">
    <property type="protein sequence ID" value="KAH3675080.1"/>
    <property type="molecule type" value="Genomic_DNA"/>
</dbReference>
<dbReference type="AlphaFoldDB" id="A0A9P8TDZ3"/>
<evidence type="ECO:0000313" key="2">
    <source>
        <dbReference type="Proteomes" id="UP000769528"/>
    </source>
</evidence>
<keyword evidence="2" id="KW-1185">Reference proteome</keyword>
<name>A0A9P8TDZ3_9ASCO</name>